<dbReference type="InterPro" id="IPR057666">
    <property type="entry name" value="DrpA_SLOG"/>
</dbReference>
<dbReference type="NCBIfam" id="TIGR00732">
    <property type="entry name" value="dprA"/>
    <property type="match status" value="1"/>
</dbReference>
<dbReference type="Proteomes" id="UP000280344">
    <property type="component" value="Chromosome"/>
</dbReference>
<name>A0A3S9PX82_9ACTO</name>
<dbReference type="KEGG" id="flh:EJ997_06000"/>
<feature type="domain" description="Smf/DprA SLOG" evidence="2">
    <location>
        <begin position="76"/>
        <end position="284"/>
    </location>
</feature>
<evidence type="ECO:0000259" key="2">
    <source>
        <dbReference type="Pfam" id="PF02481"/>
    </source>
</evidence>
<dbReference type="PANTHER" id="PTHR43022:SF1">
    <property type="entry name" value="PROTEIN SMF"/>
    <property type="match status" value="1"/>
</dbReference>
<protein>
    <submittedName>
        <fullName evidence="3">DNA-protecting protein DprA</fullName>
    </submittedName>
</protein>
<gene>
    <name evidence="3" type="primary">dprA</name>
    <name evidence="3" type="ORF">EJ997_06000</name>
</gene>
<dbReference type="InterPro" id="IPR003488">
    <property type="entry name" value="DprA"/>
</dbReference>
<keyword evidence="4" id="KW-1185">Reference proteome</keyword>
<evidence type="ECO:0000256" key="1">
    <source>
        <dbReference type="ARBA" id="ARBA00006525"/>
    </source>
</evidence>
<dbReference type="SUPFAM" id="SSF102405">
    <property type="entry name" value="MCP/YpsA-like"/>
    <property type="match status" value="1"/>
</dbReference>
<dbReference type="AlphaFoldDB" id="A0A3S9PX82"/>
<evidence type="ECO:0000313" key="3">
    <source>
        <dbReference type="EMBL" id="AZQ76954.1"/>
    </source>
</evidence>
<proteinExistence type="inferred from homology"/>
<organism evidence="3 4">
    <name type="scientific">Flaviflexus ciconiae</name>
    <dbReference type="NCBI Taxonomy" id="2496867"/>
    <lineage>
        <taxon>Bacteria</taxon>
        <taxon>Bacillati</taxon>
        <taxon>Actinomycetota</taxon>
        <taxon>Actinomycetes</taxon>
        <taxon>Actinomycetales</taxon>
        <taxon>Actinomycetaceae</taxon>
        <taxon>Flaviflexus</taxon>
    </lineage>
</organism>
<dbReference type="Gene3D" id="3.40.50.450">
    <property type="match status" value="1"/>
</dbReference>
<dbReference type="OrthoDB" id="9785707at2"/>
<reference evidence="3 4" key="1">
    <citation type="submission" date="2018-12" db="EMBL/GenBank/DDBJ databases">
        <title>Complete genome sequence of Flaviflexus sp. H23T48.</title>
        <authorList>
            <person name="Bae J.-W."/>
            <person name="Lee J.-Y."/>
        </authorList>
    </citation>
    <scope>NUCLEOTIDE SEQUENCE [LARGE SCALE GENOMIC DNA]</scope>
    <source>
        <strain evidence="3 4">H23T48</strain>
    </source>
</reference>
<dbReference type="PANTHER" id="PTHR43022">
    <property type="entry name" value="PROTEIN SMF"/>
    <property type="match status" value="1"/>
</dbReference>
<accession>A0A3S9PX82</accession>
<sequence length="362" mass="38112">MQTMTGERAARAVWSHLVEPGDPAGHLDGSALEALELLRSGGLDGDLATHAARWKLRLEGLDEDVLAGRFDRNLRFLIPDDEDWPKSLADLGTLQPIGLWMRGRASILSWPSVSIVGARAATSYGQSVASEMAGDLAATHVLVSGGAFGIDAAVHRATLARHGRTVVVLAGGIDRVYPAAHRELIEAIVVSGGAVVSEMPPGATPARHRFLSRNRLIAALGQVTVVVEAGVRSGALSTARHAAEIGRDVAAVPGPITSAASAGTNQLLRDFGICVTGAQDVRELLGTIGPDTLPRVAETVYDRLGERDRRVWNALTPRVVGSLTGIAREAGLSAHETATSLSFLQSIGLARSIADRWIRVAV</sequence>
<evidence type="ECO:0000313" key="4">
    <source>
        <dbReference type="Proteomes" id="UP000280344"/>
    </source>
</evidence>
<comment type="similarity">
    <text evidence="1">Belongs to the DprA/Smf family.</text>
</comment>
<dbReference type="Pfam" id="PF02481">
    <property type="entry name" value="DNA_processg_A"/>
    <property type="match status" value="1"/>
</dbReference>
<dbReference type="GO" id="GO:0009294">
    <property type="term" value="P:DNA-mediated transformation"/>
    <property type="evidence" value="ECO:0007669"/>
    <property type="project" value="InterPro"/>
</dbReference>
<dbReference type="EMBL" id="CP034593">
    <property type="protein sequence ID" value="AZQ76954.1"/>
    <property type="molecule type" value="Genomic_DNA"/>
</dbReference>